<dbReference type="SUPFAM" id="SSF51126">
    <property type="entry name" value="Pectin lyase-like"/>
    <property type="match status" value="2"/>
</dbReference>
<dbReference type="EMBL" id="MGFQ01000055">
    <property type="protein sequence ID" value="OGM08180.1"/>
    <property type="molecule type" value="Genomic_DNA"/>
</dbReference>
<evidence type="ECO:0000313" key="4">
    <source>
        <dbReference type="Proteomes" id="UP000176939"/>
    </source>
</evidence>
<dbReference type="InterPro" id="IPR012334">
    <property type="entry name" value="Pectin_lyas_fold"/>
</dbReference>
<protein>
    <recommendedName>
        <fullName evidence="5">Right handed beta helix domain-containing protein</fullName>
    </recommendedName>
</protein>
<accession>A0A1F7WZG8</accession>
<organism evidence="3 4">
    <name type="scientific">Candidatus Woesebacteria bacterium RBG_13_36_22</name>
    <dbReference type="NCBI Taxonomy" id="1802478"/>
    <lineage>
        <taxon>Bacteria</taxon>
        <taxon>Candidatus Woeseibacteriota</taxon>
    </lineage>
</organism>
<feature type="domain" description="Periplasmic copper-binding protein NosD beta helix" evidence="1">
    <location>
        <begin position="586"/>
        <end position="756"/>
    </location>
</feature>
<sequence>MILYEVGSGKPYSTIQDAIDAIVSPLTDYYKILVYSGTYAGFSVGSKVTTALAYITIEINTGDTVIINSNITFTSRYVYLTGFKITSAIIFSSGSNYSQIKNCSVYNYYVGSYLIEIASGVRDILVDSCLLYNGNNGILISGALNNKINNCVIRDIIGYGITTDVGVVNPYIVNNTIIDNGTGIRFRGEQTIRIRNNNITYNVNGIVLTSPLTPDNSIKSNNNVWNNSTNYVGTSGGTNANSFNPSYVNYPGNDFRLLVGSLCIDVGDSTDAPDHDYDGISRPRILGFDIGAFEYSMVNIAPSIIINSLFQRTDGSNKVDIEYTGIDQNYNLCSLNLYEYSFTGNFTGEEQTMTPSITDFLHDNINSLSFTFTGTNFNFVWDALTDIGNGIEETTIYIRMRANDSVLNSNIATYSGLIDTVSPTINSFQINGGEVEEDVTLTGIVDLLIDVSGNVTSMKFSNNGIDWSSYEAYSGTKSSWNIVSGYGGHAIRGLKKVYIKVKDTYGNETDGTLYDSTWYKLTPASVENINTSTMYHSIKAAVSNAADNDTIEIQTDDTFYESFSIANNGLSVIVADGYNPTINMADKTAITIESVQDIKIRGFIFINAEDKIISIIDSTDITIEKNIFDSNYAIYIDPSTDINIDKNIFRSGIKQIQLLECTNTLITNNIFYDSTDVSIELNDSPSNIINNTFVDNVNCIENVLPNNDKSTVKNNIFYENSIAIIANPLWDIDFNAFWGNNEDFSGLVPRWEEYNNIKIDPLFVDYLNDNFYLTADSPCINIGSEINAPIDDLNEVERRQDIGIDLGAYEFFPIPEYIYNISNVLQSNAINDVFIYDTSLDDIDDAWKTNVFKSWHIEKGNFPATVYLIITNEGLDIINAENNELWMKFTSGIGNVLDGDTGLDAVFALNGVIYCSKGEISGIYGGLVEIDFINNEIRNPRESAHYIYDGTILDRDSASGYIVDIGPALKSGVVKTIHGARIDSDDFIAIGSDNGVSIIKDSLSVISYMEGSDIQNIFITNDDKLYYSIVSEGIVGVFYNVSNDTIDKSIPDYFYSVTPSPITAPDILSANINDIYVVVGESVFKESEENLSNLLYVATDEGITIINTNEVTPTSSENFGFSKHYGLKTSSNPKLNFKIFDGNNSNFYYLNIIGNLLFFVAKDTSNDTLYAYNRKSFNIRLMRTTSLPSRNISGLSIIETS</sequence>
<dbReference type="Pfam" id="PF05048">
    <property type="entry name" value="NosD"/>
    <property type="match status" value="1"/>
</dbReference>
<dbReference type="SMART" id="SM00710">
    <property type="entry name" value="PbH1"/>
    <property type="match status" value="8"/>
</dbReference>
<dbReference type="Pfam" id="PF13229">
    <property type="entry name" value="Beta_helix"/>
    <property type="match status" value="1"/>
</dbReference>
<evidence type="ECO:0000259" key="2">
    <source>
        <dbReference type="Pfam" id="PF13229"/>
    </source>
</evidence>
<gene>
    <name evidence="3" type="ORF">A2Z67_06210</name>
</gene>
<comment type="caution">
    <text evidence="3">The sequence shown here is derived from an EMBL/GenBank/DDBJ whole genome shotgun (WGS) entry which is preliminary data.</text>
</comment>
<dbReference type="InterPro" id="IPR039448">
    <property type="entry name" value="Beta_helix"/>
</dbReference>
<dbReference type="InterPro" id="IPR007742">
    <property type="entry name" value="NosD_dom"/>
</dbReference>
<dbReference type="Proteomes" id="UP000176939">
    <property type="component" value="Unassembled WGS sequence"/>
</dbReference>
<evidence type="ECO:0008006" key="5">
    <source>
        <dbReference type="Google" id="ProtNLM"/>
    </source>
</evidence>
<dbReference type="NCBIfam" id="NF041518">
    <property type="entry name" value="choice_anch_Q"/>
    <property type="match status" value="2"/>
</dbReference>
<evidence type="ECO:0000259" key="1">
    <source>
        <dbReference type="Pfam" id="PF05048"/>
    </source>
</evidence>
<dbReference type="InterPro" id="IPR059226">
    <property type="entry name" value="Choice_anch_Q_dom"/>
</dbReference>
<dbReference type="InterPro" id="IPR011050">
    <property type="entry name" value="Pectin_lyase_fold/virulence"/>
</dbReference>
<evidence type="ECO:0000313" key="3">
    <source>
        <dbReference type="EMBL" id="OGM08180.1"/>
    </source>
</evidence>
<feature type="domain" description="Right handed beta helix" evidence="2">
    <location>
        <begin position="90"/>
        <end position="242"/>
    </location>
</feature>
<dbReference type="InterPro" id="IPR006626">
    <property type="entry name" value="PbH1"/>
</dbReference>
<dbReference type="AlphaFoldDB" id="A0A1F7WZG8"/>
<name>A0A1F7WZG8_9BACT</name>
<proteinExistence type="predicted"/>
<dbReference type="Gene3D" id="2.160.20.10">
    <property type="entry name" value="Single-stranded right-handed beta-helix, Pectin lyase-like"/>
    <property type="match status" value="2"/>
</dbReference>
<reference evidence="3 4" key="1">
    <citation type="journal article" date="2016" name="Nat. Commun.">
        <title>Thousands of microbial genomes shed light on interconnected biogeochemical processes in an aquifer system.</title>
        <authorList>
            <person name="Anantharaman K."/>
            <person name="Brown C.T."/>
            <person name="Hug L.A."/>
            <person name="Sharon I."/>
            <person name="Castelle C.J."/>
            <person name="Probst A.J."/>
            <person name="Thomas B.C."/>
            <person name="Singh A."/>
            <person name="Wilkins M.J."/>
            <person name="Karaoz U."/>
            <person name="Brodie E.L."/>
            <person name="Williams K.H."/>
            <person name="Hubbard S.S."/>
            <person name="Banfield J.F."/>
        </authorList>
    </citation>
    <scope>NUCLEOTIDE SEQUENCE [LARGE SCALE GENOMIC DNA]</scope>
</reference>